<dbReference type="EMBL" id="JANGBQ010000002">
    <property type="protein sequence ID" value="MCQ5081549.1"/>
    <property type="molecule type" value="Genomic_DNA"/>
</dbReference>
<accession>A0AAJ1CCJ4</accession>
<proteinExistence type="predicted"/>
<reference evidence="1" key="1">
    <citation type="submission" date="2022-06" db="EMBL/GenBank/DDBJ databases">
        <title>Isolation of gut microbiota from human fecal samples.</title>
        <authorList>
            <person name="Pamer E.G."/>
            <person name="Barat B."/>
            <person name="Waligurski E."/>
            <person name="Medina S."/>
            <person name="Paddock L."/>
            <person name="Mostad J."/>
        </authorList>
    </citation>
    <scope>NUCLEOTIDE SEQUENCE</scope>
    <source>
        <strain evidence="1">DFI.6.22</strain>
    </source>
</reference>
<name>A0AAJ1CCJ4_9BACT</name>
<dbReference type="RefSeq" id="WP_154654026.1">
    <property type="nucleotide sequence ID" value="NZ_AP025562.1"/>
</dbReference>
<sequence>METTIPADFILSLLAIAASALAVAVACHMYRTRQITRITDSQRDHTYRKKF</sequence>
<evidence type="ECO:0000313" key="1">
    <source>
        <dbReference type="EMBL" id="MCQ5081549.1"/>
    </source>
</evidence>
<comment type="caution">
    <text evidence="1">The sequence shown here is derived from an EMBL/GenBank/DDBJ whole genome shotgun (WGS) entry which is preliminary data.</text>
</comment>
<dbReference type="AlphaFoldDB" id="A0AAJ1CCJ4"/>
<gene>
    <name evidence="1" type="ORF">NE651_01415</name>
</gene>
<organism evidence="1 2">
    <name type="scientific">Alistipes onderdonkii</name>
    <dbReference type="NCBI Taxonomy" id="328813"/>
    <lineage>
        <taxon>Bacteria</taxon>
        <taxon>Pseudomonadati</taxon>
        <taxon>Bacteroidota</taxon>
        <taxon>Bacteroidia</taxon>
        <taxon>Bacteroidales</taxon>
        <taxon>Rikenellaceae</taxon>
        <taxon>Alistipes</taxon>
    </lineage>
</organism>
<dbReference type="Proteomes" id="UP001205035">
    <property type="component" value="Unassembled WGS sequence"/>
</dbReference>
<evidence type="ECO:0000313" key="2">
    <source>
        <dbReference type="Proteomes" id="UP001205035"/>
    </source>
</evidence>
<protein>
    <submittedName>
        <fullName evidence="1">Uncharacterized protein</fullName>
    </submittedName>
</protein>